<feature type="domain" description="NLP1-9 GAF" evidence="2">
    <location>
        <begin position="257"/>
        <end position="334"/>
    </location>
</feature>
<dbReference type="SUPFAM" id="SSF55781">
    <property type="entry name" value="GAF domain-like"/>
    <property type="match status" value="1"/>
</dbReference>
<dbReference type="InParanoid" id="D8LLR1"/>
<reference evidence="3 4" key="1">
    <citation type="journal article" date="2010" name="Nature">
        <title>The Ectocarpus genome and the independent evolution of multicellularity in brown algae.</title>
        <authorList>
            <person name="Cock J.M."/>
            <person name="Sterck L."/>
            <person name="Rouze P."/>
            <person name="Scornet D."/>
            <person name="Allen A.E."/>
            <person name="Amoutzias G."/>
            <person name="Anthouard V."/>
            <person name="Artiguenave F."/>
            <person name="Aury J.M."/>
            <person name="Badger J.H."/>
            <person name="Beszteri B."/>
            <person name="Billiau K."/>
            <person name="Bonnet E."/>
            <person name="Bothwell J.H."/>
            <person name="Bowler C."/>
            <person name="Boyen C."/>
            <person name="Brownlee C."/>
            <person name="Carrano C.J."/>
            <person name="Charrier B."/>
            <person name="Cho G.Y."/>
            <person name="Coelho S.M."/>
            <person name="Collen J."/>
            <person name="Corre E."/>
            <person name="Da Silva C."/>
            <person name="Delage L."/>
            <person name="Delaroque N."/>
            <person name="Dittami S.M."/>
            <person name="Doulbeau S."/>
            <person name="Elias M."/>
            <person name="Farnham G."/>
            <person name="Gachon C.M."/>
            <person name="Gschloessl B."/>
            <person name="Heesch S."/>
            <person name="Jabbari K."/>
            <person name="Jubin C."/>
            <person name="Kawai H."/>
            <person name="Kimura K."/>
            <person name="Kloareg B."/>
            <person name="Kupper F.C."/>
            <person name="Lang D."/>
            <person name="Le Bail A."/>
            <person name="Leblanc C."/>
            <person name="Lerouge P."/>
            <person name="Lohr M."/>
            <person name="Lopez P.J."/>
            <person name="Martens C."/>
            <person name="Maumus F."/>
            <person name="Michel G."/>
            <person name="Miranda-Saavedra D."/>
            <person name="Morales J."/>
            <person name="Moreau H."/>
            <person name="Motomura T."/>
            <person name="Nagasato C."/>
            <person name="Napoli C.A."/>
            <person name="Nelson D.R."/>
            <person name="Nyvall-Collen P."/>
            <person name="Peters A.F."/>
            <person name="Pommier C."/>
            <person name="Potin P."/>
            <person name="Poulain J."/>
            <person name="Quesneville H."/>
            <person name="Read B."/>
            <person name="Rensing S.A."/>
            <person name="Ritter A."/>
            <person name="Rousvoal S."/>
            <person name="Samanta M."/>
            <person name="Samson G."/>
            <person name="Schroeder D.C."/>
            <person name="Segurens B."/>
            <person name="Strittmatter M."/>
            <person name="Tonon T."/>
            <person name="Tregear J.W."/>
            <person name="Valentin K."/>
            <person name="von Dassow P."/>
            <person name="Yamagishi T."/>
            <person name="Van de Peer Y."/>
            <person name="Wincker P."/>
        </authorList>
    </citation>
    <scope>NUCLEOTIDE SEQUENCE [LARGE SCALE GENOMIC DNA]</scope>
    <source>
        <strain evidence="4">Ec32 / CCAP1310/4</strain>
    </source>
</reference>
<name>D8LLR1_ECTSI</name>
<dbReference type="Proteomes" id="UP000002630">
    <property type="component" value="Unassembled WGS sequence"/>
</dbReference>
<dbReference type="PANTHER" id="PTHR31827:SF1">
    <property type="entry name" value="EMB|CAB89363.1"/>
    <property type="match status" value="1"/>
</dbReference>
<accession>D8LLR1</accession>
<gene>
    <name evidence="3" type="ORF">Esi_0037_0118</name>
</gene>
<feature type="region of interest" description="Disordered" evidence="1">
    <location>
        <begin position="1"/>
        <end position="40"/>
    </location>
</feature>
<organism evidence="3 4">
    <name type="scientific">Ectocarpus siliculosus</name>
    <name type="common">Brown alga</name>
    <name type="synonym">Conferva siliculosa</name>
    <dbReference type="NCBI Taxonomy" id="2880"/>
    <lineage>
        <taxon>Eukaryota</taxon>
        <taxon>Sar</taxon>
        <taxon>Stramenopiles</taxon>
        <taxon>Ochrophyta</taxon>
        <taxon>PX clade</taxon>
        <taxon>Phaeophyceae</taxon>
        <taxon>Ectocarpales</taxon>
        <taxon>Ectocarpaceae</taxon>
        <taxon>Ectocarpus</taxon>
    </lineage>
</organism>
<dbReference type="Gene3D" id="3.30.450.40">
    <property type="match status" value="1"/>
</dbReference>
<feature type="region of interest" description="Disordered" evidence="1">
    <location>
        <begin position="58"/>
        <end position="95"/>
    </location>
</feature>
<evidence type="ECO:0000313" key="4">
    <source>
        <dbReference type="Proteomes" id="UP000002630"/>
    </source>
</evidence>
<dbReference type="EMBL" id="FN649760">
    <property type="protein sequence ID" value="CBN74692.1"/>
    <property type="molecule type" value="Genomic_DNA"/>
</dbReference>
<dbReference type="InterPro" id="IPR029016">
    <property type="entry name" value="GAF-like_dom_sf"/>
</dbReference>
<proteinExistence type="predicted"/>
<dbReference type="PANTHER" id="PTHR31827">
    <property type="entry name" value="EMB|CAB89363.1"/>
    <property type="match status" value="1"/>
</dbReference>
<feature type="compositionally biased region" description="Pro residues" evidence="1">
    <location>
        <begin position="61"/>
        <end position="70"/>
    </location>
</feature>
<dbReference type="Pfam" id="PF22922">
    <property type="entry name" value="GAF_NLP"/>
    <property type="match status" value="1"/>
</dbReference>
<evidence type="ECO:0000256" key="1">
    <source>
        <dbReference type="SAM" id="MobiDB-lite"/>
    </source>
</evidence>
<feature type="compositionally biased region" description="Gly residues" evidence="1">
    <location>
        <begin position="9"/>
        <end position="18"/>
    </location>
</feature>
<dbReference type="InterPro" id="IPR055081">
    <property type="entry name" value="NLP1-9_GAF"/>
</dbReference>
<evidence type="ECO:0000259" key="2">
    <source>
        <dbReference type="Pfam" id="PF22922"/>
    </source>
</evidence>
<sequence>MGWLVLPGEDGGVGGGGSQTPRKRGSFQSNASVDFGLTTGADEGLLDSEEYSLWAAFMKPDSPPLSPAPSPGSQGFSVESLDKAGGGRDGGAGSEFVDESLLKQEYDKDEAEAGWGGAAAAVDGGRQIHSLQPEKRMFSASETSASTTAAGFGGTAAMSAAAGGGGGGNRKGLPGALLAAHNAAAAAQAAAVERRGFVGDEQKRKRFDEFILGFLSMSLFQAADIWLPLSSRNGGGGGGRDGDPAAEAAGGKGNKKVSRLFLYSSKVQDPALAKWSSLSRNVVLASGVGLPGIVFRERRPQWAVDYSQVDSERNPLASVARLLGIGSAFGVPLSLGAEDECGVLMLYSMSCLPPSELMVEFMERSTRLLLEDGPAPTTVVQQFRDNPPSAKDIGRVAGAYQHHALWAEHHVRSNGINGSINGVSIGGTRRSGGGFPNCPKSAQSKTNFCVRHGGGRKCSIPGCLKVARGRTSHCAAHGGGVRCCVESCNKAAVGRERMCRSHQRRSKNASAAAAAAAAASAAAAGVAGVPALPPGSMAAPAPASGSAPPAAAAALSVLSTAAATHSLRSRCRGDLRMEGDR</sequence>
<evidence type="ECO:0000313" key="3">
    <source>
        <dbReference type="EMBL" id="CBN74692.1"/>
    </source>
</evidence>
<protein>
    <recommendedName>
        <fullName evidence="2">NLP1-9 GAF domain-containing protein</fullName>
    </recommendedName>
</protein>
<dbReference type="eggNOG" id="ENOG502S54J">
    <property type="taxonomic scope" value="Eukaryota"/>
</dbReference>
<keyword evidence="4" id="KW-1185">Reference proteome</keyword>
<dbReference type="OrthoDB" id="77038at2759"/>
<dbReference type="AlphaFoldDB" id="D8LLR1"/>